<name>A0ABP7NRW8_9GAMM</name>
<comment type="caution">
    <text evidence="7">The sequence shown here is derived from an EMBL/GenBank/DDBJ whole genome shotgun (WGS) entry which is preliminary data.</text>
</comment>
<evidence type="ECO:0000256" key="5">
    <source>
        <dbReference type="ARBA" id="ARBA00022801"/>
    </source>
</evidence>
<evidence type="ECO:0000256" key="6">
    <source>
        <dbReference type="ARBA" id="ARBA00023211"/>
    </source>
</evidence>
<dbReference type="Gene3D" id="3.30.70.360">
    <property type="match status" value="1"/>
</dbReference>
<proteinExistence type="inferred from homology"/>
<evidence type="ECO:0000256" key="2">
    <source>
        <dbReference type="ARBA" id="ARBA00006153"/>
    </source>
</evidence>
<keyword evidence="5 7" id="KW-0378">Hydrolase</keyword>
<organism evidence="7 8">
    <name type="scientific">Allohahella marinimesophila</name>
    <dbReference type="NCBI Taxonomy" id="1054972"/>
    <lineage>
        <taxon>Bacteria</taxon>
        <taxon>Pseudomonadati</taxon>
        <taxon>Pseudomonadota</taxon>
        <taxon>Gammaproteobacteria</taxon>
        <taxon>Oceanospirillales</taxon>
        <taxon>Hahellaceae</taxon>
        <taxon>Allohahella</taxon>
    </lineage>
</organism>
<dbReference type="PANTHER" id="PTHR32494:SF19">
    <property type="entry name" value="ALLANTOATE DEIMINASE-RELATED"/>
    <property type="match status" value="1"/>
</dbReference>
<sequence>MNTEDNVDALGSQDQDIDYTLLGHDIMQRAEVLAQHTEQAGMMTRTYLTAAHVAAAAQIEAWMQDAGMTVRRDATGNVIGRYEGTDQHLPMLMTGSHFDTVRNGGKYDGPLGILLPIACIDAWNKLGRRFPFPVEVVAFCEEEGVRFKAPLLGSRAITGTFDYAVLDNQDSDGMTMREAMTAEGLDPESLPSAAMPSDSVAAYLEIHIEQGPVLLEENLALGVVTAISGSTRFILELEGLAGHAGTVPMSSRHDAAMAGAEIALYIERRCTAAAGLVGTVGQFNVPNGAGNVIPGKAVISIDIRAGDDALRIEAVDDIQTEITRITTRRGVRPHLIKTYEAASVACADWLQARLAESMQRHGCPPLSLPSGAGHDAMIIADIAPVAMLFVRCGNGGISHHPRETMTAEDAAMAAQVFADFAENFSVPDRQ</sequence>
<dbReference type="Proteomes" id="UP001501337">
    <property type="component" value="Unassembled WGS sequence"/>
</dbReference>
<keyword evidence="8" id="KW-1185">Reference proteome</keyword>
<comment type="subunit">
    <text evidence="3">Homodimer.</text>
</comment>
<comment type="cofactor">
    <cofactor evidence="1">
        <name>Mn(2+)</name>
        <dbReference type="ChEBI" id="CHEBI:29035"/>
    </cofactor>
</comment>
<dbReference type="SUPFAM" id="SSF55031">
    <property type="entry name" value="Bacterial exopeptidase dimerisation domain"/>
    <property type="match status" value="1"/>
</dbReference>
<dbReference type="CDD" id="cd03884">
    <property type="entry name" value="M20_bAS"/>
    <property type="match status" value="1"/>
</dbReference>
<dbReference type="EMBL" id="BAABBO010000002">
    <property type="protein sequence ID" value="GAA3952904.1"/>
    <property type="molecule type" value="Genomic_DNA"/>
</dbReference>
<accession>A0ABP7NRW8</accession>
<dbReference type="Pfam" id="PF01546">
    <property type="entry name" value="Peptidase_M20"/>
    <property type="match status" value="1"/>
</dbReference>
<evidence type="ECO:0000256" key="4">
    <source>
        <dbReference type="ARBA" id="ARBA00022723"/>
    </source>
</evidence>
<dbReference type="PANTHER" id="PTHR32494">
    <property type="entry name" value="ALLANTOATE DEIMINASE-RELATED"/>
    <property type="match status" value="1"/>
</dbReference>
<gene>
    <name evidence="7" type="ORF">GCM10022278_09800</name>
</gene>
<evidence type="ECO:0000256" key="1">
    <source>
        <dbReference type="ARBA" id="ARBA00001936"/>
    </source>
</evidence>
<evidence type="ECO:0000256" key="3">
    <source>
        <dbReference type="ARBA" id="ARBA00011738"/>
    </source>
</evidence>
<dbReference type="GO" id="GO:0016787">
    <property type="term" value="F:hydrolase activity"/>
    <property type="evidence" value="ECO:0007669"/>
    <property type="project" value="UniProtKB-KW"/>
</dbReference>
<dbReference type="InterPro" id="IPR002933">
    <property type="entry name" value="Peptidase_M20"/>
</dbReference>
<keyword evidence="4" id="KW-0479">Metal-binding</keyword>
<dbReference type="SUPFAM" id="SSF53187">
    <property type="entry name" value="Zn-dependent exopeptidases"/>
    <property type="match status" value="1"/>
</dbReference>
<comment type="similarity">
    <text evidence="2">Belongs to the peptidase M20 family.</text>
</comment>
<dbReference type="Gene3D" id="3.40.630.10">
    <property type="entry name" value="Zn peptidases"/>
    <property type="match status" value="1"/>
</dbReference>
<reference evidence="8" key="1">
    <citation type="journal article" date="2019" name="Int. J. Syst. Evol. Microbiol.">
        <title>The Global Catalogue of Microorganisms (GCM) 10K type strain sequencing project: providing services to taxonomists for standard genome sequencing and annotation.</title>
        <authorList>
            <consortium name="The Broad Institute Genomics Platform"/>
            <consortium name="The Broad Institute Genome Sequencing Center for Infectious Disease"/>
            <person name="Wu L."/>
            <person name="Ma J."/>
        </authorList>
    </citation>
    <scope>NUCLEOTIDE SEQUENCE [LARGE SCALE GENOMIC DNA]</scope>
    <source>
        <strain evidence="8">JCM 17555</strain>
    </source>
</reference>
<dbReference type="NCBIfam" id="TIGR01879">
    <property type="entry name" value="hydantase"/>
    <property type="match status" value="1"/>
</dbReference>
<dbReference type="PIRSF" id="PIRSF001235">
    <property type="entry name" value="Amidase_carbamoylase"/>
    <property type="match status" value="1"/>
</dbReference>
<dbReference type="NCBIfam" id="NF006775">
    <property type="entry name" value="PRK09290.2-5"/>
    <property type="match status" value="1"/>
</dbReference>
<evidence type="ECO:0000313" key="8">
    <source>
        <dbReference type="Proteomes" id="UP001501337"/>
    </source>
</evidence>
<dbReference type="InterPro" id="IPR036264">
    <property type="entry name" value="Bact_exopeptidase_dim_dom"/>
</dbReference>
<protein>
    <submittedName>
        <fullName evidence="7">Zn-dependent hydrolase</fullName>
    </submittedName>
</protein>
<evidence type="ECO:0000313" key="7">
    <source>
        <dbReference type="EMBL" id="GAA3952904.1"/>
    </source>
</evidence>
<keyword evidence="6" id="KW-0464">Manganese</keyword>
<dbReference type="InterPro" id="IPR010158">
    <property type="entry name" value="Amidase_Cbmase"/>
</dbReference>